<evidence type="ECO:0000259" key="6">
    <source>
        <dbReference type="Pfam" id="PF00350"/>
    </source>
</evidence>
<reference evidence="7 8" key="1">
    <citation type="submission" date="2017-05" db="EMBL/GenBank/DDBJ databases">
        <authorList>
            <person name="Varghese N."/>
            <person name="Submissions S."/>
        </authorList>
    </citation>
    <scope>NUCLEOTIDE SEQUENCE [LARGE SCALE GENOMIC DNA]</scope>
    <source>
        <strain evidence="7 8">DSM 29734</strain>
    </source>
</reference>
<dbReference type="Pfam" id="PF00350">
    <property type="entry name" value="Dynamin_N"/>
    <property type="match status" value="1"/>
</dbReference>
<evidence type="ECO:0000256" key="2">
    <source>
        <dbReference type="ARBA" id="ARBA00022741"/>
    </source>
</evidence>
<protein>
    <submittedName>
        <fullName evidence="7">Dynamin family protein</fullName>
    </submittedName>
</protein>
<dbReference type="PANTHER" id="PTHR10465">
    <property type="entry name" value="TRANSMEMBRANE GTPASE FZO1"/>
    <property type="match status" value="1"/>
</dbReference>
<name>A0ABY1PC63_9RHOB</name>
<feature type="domain" description="Dynamin N-terminal" evidence="6">
    <location>
        <begin position="72"/>
        <end position="298"/>
    </location>
</feature>
<evidence type="ECO:0000256" key="4">
    <source>
        <dbReference type="ARBA" id="ARBA00023134"/>
    </source>
</evidence>
<dbReference type="InterPro" id="IPR045063">
    <property type="entry name" value="Dynamin_N"/>
</dbReference>
<organism evidence="7 8">
    <name type="scientific">Shimia sagamensis</name>
    <dbReference type="NCBI Taxonomy" id="1566352"/>
    <lineage>
        <taxon>Bacteria</taxon>
        <taxon>Pseudomonadati</taxon>
        <taxon>Pseudomonadota</taxon>
        <taxon>Alphaproteobacteria</taxon>
        <taxon>Rhodobacterales</taxon>
        <taxon>Roseobacteraceae</taxon>
    </lineage>
</organism>
<gene>
    <name evidence="7" type="ORF">SAMN06265373_107187</name>
</gene>
<dbReference type="InterPro" id="IPR027417">
    <property type="entry name" value="P-loop_NTPase"/>
</dbReference>
<proteinExistence type="predicted"/>
<dbReference type="Gene3D" id="3.40.50.300">
    <property type="entry name" value="P-loop containing nucleotide triphosphate hydrolases"/>
    <property type="match status" value="1"/>
</dbReference>
<keyword evidence="3" id="KW-0378">Hydrolase</keyword>
<evidence type="ECO:0000313" key="8">
    <source>
        <dbReference type="Proteomes" id="UP001157961"/>
    </source>
</evidence>
<sequence>MNMQIRQDSKPEVRTSRRISNLRTGLEGLGQLGKDLDELDHLLAQLALVAGKHSAKTVERLRKDVAEFEPTITVLGQVKSGKTTLVNAMAGWADLLPSDVNPWTSVVTSLHLKPASRPSETGASFQFMTEDNWDRLLNQGGRIGEMASRAGAESELAKIGKQIEKVRAKAQKRLGKKFDLLLGETHNYGYFDKNLLERYIVLGDDFGEEDSEQGRFADILSSADLTLNCDTVPVPLCLRDTPGVNDTFMMREQVTIQALRSSKICVVVLSAGQALTSVDMGLIRLISNLKSRNVLIFVNRIDELPDPANQVPEIEASIRQTLHNKQGPEDAEILFGSAYWANKALSGDIEGMPDVASKALFDWAEIALDQQHGQMQPHEMVWELSGMGHLYRALSERVIEEQGQQLLQKTSNAALTVATSELAAGMVQIGAKDGSSANLSTYDALKAFRGISAFHQQAFAEELEATIAEYHTRADRAHAKFIDRALRSLLTHLESYGKEIVWDYDPVGLRMLLRTAYSAFGAKVRGQAQARFEAAMTDVAMLYANTYGHAVEGIQMAPPALPDLPAPIALGQTIALDFNDGWWISWWNRIRGFNAFSKRFQNLIARETEDFMAQSKGIQTDQVRDMATTCLREFFEEHDVIMQDISAAPQSAEIEKLFQGGEEGQKRAQLEALTMQFDTLLKDRSVAEGGISP</sequence>
<comment type="subcellular location">
    <subcellularLocation>
        <location evidence="1">Membrane</location>
    </subcellularLocation>
</comment>
<dbReference type="PANTHER" id="PTHR10465:SF0">
    <property type="entry name" value="SARCALUMENIN"/>
    <property type="match status" value="1"/>
</dbReference>
<dbReference type="RefSeq" id="WP_283427286.1">
    <property type="nucleotide sequence ID" value="NZ_FXTY01000007.1"/>
</dbReference>
<evidence type="ECO:0000313" key="7">
    <source>
        <dbReference type="EMBL" id="SMP31022.1"/>
    </source>
</evidence>
<evidence type="ECO:0000256" key="1">
    <source>
        <dbReference type="ARBA" id="ARBA00004370"/>
    </source>
</evidence>
<evidence type="ECO:0000256" key="5">
    <source>
        <dbReference type="ARBA" id="ARBA00023136"/>
    </source>
</evidence>
<keyword evidence="8" id="KW-1185">Reference proteome</keyword>
<dbReference type="EMBL" id="FXTY01000007">
    <property type="protein sequence ID" value="SMP31022.1"/>
    <property type="molecule type" value="Genomic_DNA"/>
</dbReference>
<dbReference type="SUPFAM" id="SSF52540">
    <property type="entry name" value="P-loop containing nucleoside triphosphate hydrolases"/>
    <property type="match status" value="1"/>
</dbReference>
<accession>A0ABY1PC63</accession>
<keyword evidence="4" id="KW-0342">GTP-binding</keyword>
<keyword evidence="2" id="KW-0547">Nucleotide-binding</keyword>
<keyword evidence="5" id="KW-0472">Membrane</keyword>
<comment type="caution">
    <text evidence="7">The sequence shown here is derived from an EMBL/GenBank/DDBJ whole genome shotgun (WGS) entry which is preliminary data.</text>
</comment>
<dbReference type="Proteomes" id="UP001157961">
    <property type="component" value="Unassembled WGS sequence"/>
</dbReference>
<dbReference type="InterPro" id="IPR027094">
    <property type="entry name" value="Mitofusin_fam"/>
</dbReference>
<evidence type="ECO:0000256" key="3">
    <source>
        <dbReference type="ARBA" id="ARBA00022801"/>
    </source>
</evidence>